<dbReference type="InterPro" id="IPR021109">
    <property type="entry name" value="Peptidase_aspartic_dom_sf"/>
</dbReference>
<evidence type="ECO:0000313" key="3">
    <source>
        <dbReference type="Proteomes" id="UP000289886"/>
    </source>
</evidence>
<keyword evidence="3" id="KW-1185">Reference proteome</keyword>
<evidence type="ECO:0000256" key="1">
    <source>
        <dbReference type="SAM" id="MobiDB-lite"/>
    </source>
</evidence>
<organism evidence="2 3">
    <name type="scientific">Acipenser ruthenus</name>
    <name type="common">Sterlet sturgeon</name>
    <dbReference type="NCBI Taxonomy" id="7906"/>
    <lineage>
        <taxon>Eukaryota</taxon>
        <taxon>Metazoa</taxon>
        <taxon>Chordata</taxon>
        <taxon>Craniata</taxon>
        <taxon>Vertebrata</taxon>
        <taxon>Euteleostomi</taxon>
        <taxon>Actinopterygii</taxon>
        <taxon>Chondrostei</taxon>
        <taxon>Acipenseriformes</taxon>
        <taxon>Acipenseridae</taxon>
        <taxon>Acipenser</taxon>
    </lineage>
</organism>
<comment type="caution">
    <text evidence="2">The sequence shown here is derived from an EMBL/GenBank/DDBJ whole genome shotgun (WGS) entry which is preliminary data.</text>
</comment>
<accession>A0A444V1Q1</accession>
<feature type="compositionally biased region" description="Basic and acidic residues" evidence="1">
    <location>
        <begin position="36"/>
        <end position="52"/>
    </location>
</feature>
<feature type="region of interest" description="Disordered" evidence="1">
    <location>
        <begin position="36"/>
        <end position="91"/>
    </location>
</feature>
<gene>
    <name evidence="2" type="ORF">EOD39_18073</name>
</gene>
<reference evidence="2 3" key="1">
    <citation type="submission" date="2019-01" db="EMBL/GenBank/DDBJ databases">
        <title>Draft Genome and Complete Hox-Cluster Characterization of the Sterlet Sturgeon (Acipenser ruthenus).</title>
        <authorList>
            <person name="Wei Q."/>
        </authorList>
    </citation>
    <scope>NUCLEOTIDE SEQUENCE [LARGE SCALE GENOMIC DNA]</scope>
    <source>
        <strain evidence="2">WHYD16114868_AA</strain>
        <tissue evidence="2">Blood</tissue>
    </source>
</reference>
<feature type="region of interest" description="Disordered" evidence="1">
    <location>
        <begin position="1"/>
        <end position="23"/>
    </location>
</feature>
<name>A0A444V1Q1_ACIRT</name>
<evidence type="ECO:0008006" key="4">
    <source>
        <dbReference type="Google" id="ProtNLM"/>
    </source>
</evidence>
<evidence type="ECO:0000313" key="2">
    <source>
        <dbReference type="EMBL" id="RXM94363.1"/>
    </source>
</evidence>
<dbReference type="SUPFAM" id="SSF50630">
    <property type="entry name" value="Acid proteases"/>
    <property type="match status" value="1"/>
</dbReference>
<dbReference type="Proteomes" id="UP000289886">
    <property type="component" value="Unassembled WGS sequence"/>
</dbReference>
<feature type="compositionally biased region" description="Polar residues" evidence="1">
    <location>
        <begin position="63"/>
        <end position="72"/>
    </location>
</feature>
<dbReference type="CDD" id="cd00303">
    <property type="entry name" value="retropepsin_like"/>
    <property type="match status" value="1"/>
</dbReference>
<dbReference type="EMBL" id="SCEB01003464">
    <property type="protein sequence ID" value="RXM94363.1"/>
    <property type="molecule type" value="Genomic_DNA"/>
</dbReference>
<protein>
    <recommendedName>
        <fullName evidence="4">CCHC-type domain-containing protein</fullName>
    </recommendedName>
</protein>
<proteinExistence type="predicted"/>
<sequence length="312" mass="34991">MEHPTVKQEQLGEGETSSEMERLSQCLREFDTEIAREMEQAKSRTEERRSPATDRMWPGWVPESTTTDTRSQARPRADQPDDAQSCPALMEPRTGRLSTCSYLCSPDGPSKRRAPPSESIASLTETLRDIVAVQQAIIKQRRPPQPTGPRLCWGCKQPSHIRAYCPRQAPQPKISQSSVGNERGPRTSIRAHLHLNFKVEGVHCTTLIDTGSIITLVRPDILQQASQSSWAKVATMVVQLWMVTGQLSPMRGRGILQLHLGETAFDQQVWVTDIQDQCILWLDFLQQTRGRLDLVKGTMTFGAGPRASTEHK</sequence>
<dbReference type="Gene3D" id="2.40.70.10">
    <property type="entry name" value="Acid Proteases"/>
    <property type="match status" value="1"/>
</dbReference>
<dbReference type="AlphaFoldDB" id="A0A444V1Q1"/>